<comment type="caution">
    <text evidence="1">The sequence shown here is derived from an EMBL/GenBank/DDBJ whole genome shotgun (WGS) entry which is preliminary data.</text>
</comment>
<dbReference type="OrthoDB" id="1453650at2"/>
<sequence>MKYLMLLTALCCSVNLFAQYDGPEWKTPSKESQAYNEYRNKSTVPPYGLAKVKALVKSIPWADDETARMDNKTYLALSLREKFTYVMIHPEISSQNCDPIPPVQDEDKKIFGRLPDAFSEANWSERQINFLNSNRDSVMAIIRESVIRSKRMGVNYKNAIQEINGREMIPFLIDTYNTDKKDHDILSLLMLLMMKSEYTPFMTSQSYRKLYGPNADFRAYIDFNGANEELILKRAADFYSTIRK</sequence>
<proteinExistence type="predicted"/>
<name>A0A3S1BM84_9BACT</name>
<organism evidence="1 2">
    <name type="scientific">Chitinophaga solisilvae</name>
    <dbReference type="NCBI Taxonomy" id="1233460"/>
    <lineage>
        <taxon>Bacteria</taxon>
        <taxon>Pseudomonadati</taxon>
        <taxon>Bacteroidota</taxon>
        <taxon>Chitinophagia</taxon>
        <taxon>Chitinophagales</taxon>
        <taxon>Chitinophagaceae</taxon>
        <taxon>Chitinophaga</taxon>
    </lineage>
</organism>
<evidence type="ECO:0000313" key="1">
    <source>
        <dbReference type="EMBL" id="NSL90187.1"/>
    </source>
</evidence>
<keyword evidence="2" id="KW-1185">Reference proteome</keyword>
<dbReference type="AlphaFoldDB" id="A0A3S1BM84"/>
<reference evidence="1" key="1">
    <citation type="submission" date="2020-05" db="EMBL/GenBank/DDBJ databases">
        <title>Chitinophaga laudate sp. nov., isolated from a tropical peat swamp.</title>
        <authorList>
            <person name="Goh C.B.S."/>
            <person name="Lee M.S."/>
            <person name="Parimannan S."/>
            <person name="Pasbakhsh P."/>
            <person name="Yule C.M."/>
            <person name="Rajandas H."/>
            <person name="Loke S."/>
            <person name="Croft L."/>
            <person name="Tan J.B.L."/>
        </authorList>
    </citation>
    <scope>NUCLEOTIDE SEQUENCE</scope>
    <source>
        <strain evidence="1">Mgbs1</strain>
    </source>
</reference>
<accession>A0A3S1BM84</accession>
<dbReference type="Proteomes" id="UP000281028">
    <property type="component" value="Unassembled WGS sequence"/>
</dbReference>
<evidence type="ECO:0000313" key="2">
    <source>
        <dbReference type="Proteomes" id="UP000281028"/>
    </source>
</evidence>
<gene>
    <name evidence="1" type="ORF">ECE50_025355</name>
</gene>
<protein>
    <submittedName>
        <fullName evidence="1">Uncharacterized protein</fullName>
    </submittedName>
</protein>
<dbReference type="EMBL" id="RIAR02000001">
    <property type="protein sequence ID" value="NSL90187.1"/>
    <property type="molecule type" value="Genomic_DNA"/>
</dbReference>